<keyword evidence="4" id="KW-1185">Reference proteome</keyword>
<comment type="caution">
    <text evidence="3">The sequence shown here is derived from an EMBL/GenBank/DDBJ whole genome shotgun (WGS) entry which is preliminary data.</text>
</comment>
<evidence type="ECO:0000313" key="4">
    <source>
        <dbReference type="Proteomes" id="UP001165283"/>
    </source>
</evidence>
<dbReference type="EMBL" id="JAGSOV010000011">
    <property type="protein sequence ID" value="MCO1654533.1"/>
    <property type="molecule type" value="Genomic_DNA"/>
</dbReference>
<dbReference type="Pfam" id="PF24696">
    <property type="entry name" value="UGSC"/>
    <property type="match status" value="1"/>
</dbReference>
<name>A0ABT0ZUY4_9PSEU</name>
<protein>
    <recommendedName>
        <fullName evidence="2">UGSC-like domain-containing protein</fullName>
    </recommendedName>
</protein>
<reference evidence="3" key="1">
    <citation type="submission" date="2021-04" db="EMBL/GenBank/DDBJ databases">
        <title>Pseudonocardia sp. nov., isolated from sandy soil of mangrove forest.</title>
        <authorList>
            <person name="Zan Z."/>
            <person name="Huang R."/>
            <person name="Liu W."/>
        </authorList>
    </citation>
    <scope>NUCLEOTIDE SEQUENCE</scope>
    <source>
        <strain evidence="3">S2-4</strain>
    </source>
</reference>
<feature type="domain" description="UGSC-like" evidence="2">
    <location>
        <begin position="5"/>
        <end position="176"/>
    </location>
</feature>
<dbReference type="Proteomes" id="UP001165283">
    <property type="component" value="Unassembled WGS sequence"/>
</dbReference>
<feature type="region of interest" description="Disordered" evidence="1">
    <location>
        <begin position="1"/>
        <end position="22"/>
    </location>
</feature>
<proteinExistence type="predicted"/>
<accession>A0ABT0ZUY4</accession>
<dbReference type="InterPro" id="IPR049831">
    <property type="entry name" value="UGSC_seleno"/>
</dbReference>
<dbReference type="InterPro" id="IPR057767">
    <property type="entry name" value="UGSC-like_dom"/>
</dbReference>
<dbReference type="NCBIfam" id="NF041046">
    <property type="entry name" value="UGSC_fam"/>
    <property type="match status" value="1"/>
</dbReference>
<evidence type="ECO:0000313" key="3">
    <source>
        <dbReference type="EMBL" id="MCO1654533.1"/>
    </source>
</evidence>
<sequence>MFESMIDPTGGWAASATDGAPRAARPDRLDGLTVGLLANTKRNAEAFLEAVGELLAGEHATAGVVRRTKASIVDPVPAATLAEMVELCDVVVIGVGDCGSCSASAVADGIAFEAAGVPAAVICSDAFRVTAEAMAGLRDSPGYEFALTPHPVAPLDADGVRERAVAVLPRLVGLLTGASAVPERAVAG</sequence>
<gene>
    <name evidence="3" type="ORF">KDL28_05635</name>
</gene>
<evidence type="ECO:0000256" key="1">
    <source>
        <dbReference type="SAM" id="MobiDB-lite"/>
    </source>
</evidence>
<evidence type="ECO:0000259" key="2">
    <source>
        <dbReference type="Pfam" id="PF24696"/>
    </source>
</evidence>
<organism evidence="3 4">
    <name type="scientific">Pseudonocardia humida</name>
    <dbReference type="NCBI Taxonomy" id="2800819"/>
    <lineage>
        <taxon>Bacteria</taxon>
        <taxon>Bacillati</taxon>
        <taxon>Actinomycetota</taxon>
        <taxon>Actinomycetes</taxon>
        <taxon>Pseudonocardiales</taxon>
        <taxon>Pseudonocardiaceae</taxon>
        <taxon>Pseudonocardia</taxon>
    </lineage>
</organism>